<dbReference type="EMBL" id="JBHSNW010000005">
    <property type="protein sequence ID" value="MFC5816031.1"/>
    <property type="molecule type" value="Genomic_DNA"/>
</dbReference>
<dbReference type="InterPro" id="IPR001919">
    <property type="entry name" value="CBD2"/>
</dbReference>
<feature type="compositionally biased region" description="Pro residues" evidence="1">
    <location>
        <begin position="1"/>
        <end position="10"/>
    </location>
</feature>
<dbReference type="Proteomes" id="UP001596096">
    <property type="component" value="Unassembled WGS sequence"/>
</dbReference>
<feature type="compositionally biased region" description="Acidic residues" evidence="1">
    <location>
        <begin position="377"/>
        <end position="392"/>
    </location>
</feature>
<name>A0ABW1BS04_9ACTN</name>
<proteinExistence type="predicted"/>
<organism evidence="3 4">
    <name type="scientific">Nonomuraea harbinensis</name>
    <dbReference type="NCBI Taxonomy" id="1286938"/>
    <lineage>
        <taxon>Bacteria</taxon>
        <taxon>Bacillati</taxon>
        <taxon>Actinomycetota</taxon>
        <taxon>Actinomycetes</taxon>
        <taxon>Streptosporangiales</taxon>
        <taxon>Streptosporangiaceae</taxon>
        <taxon>Nonomuraea</taxon>
    </lineage>
</organism>
<feature type="compositionally biased region" description="Basic and acidic residues" evidence="1">
    <location>
        <begin position="106"/>
        <end position="122"/>
    </location>
</feature>
<evidence type="ECO:0000256" key="1">
    <source>
        <dbReference type="SAM" id="MobiDB-lite"/>
    </source>
</evidence>
<feature type="compositionally biased region" description="Low complexity" evidence="1">
    <location>
        <begin position="347"/>
        <end position="362"/>
    </location>
</feature>
<feature type="compositionally biased region" description="Basic and acidic residues" evidence="1">
    <location>
        <begin position="164"/>
        <end position="175"/>
    </location>
</feature>
<feature type="region of interest" description="Disordered" evidence="1">
    <location>
        <begin position="1"/>
        <end position="263"/>
    </location>
</feature>
<sequence length="534" mass="55767">MPKQDTPPPAGGYQSAPFETTGAFAVPPRPGGDQGHPQDEQPYETTGAFAPPPSWDDVPESTQTFGRLPDQDHASGHAPADPHSAYRAPQNDPFAPADPQGGFRSAEGDPFRNPRGDFRSPQDDPFGPGDPQGGFRSGQGDPFGADPQGGLRAQDDPFGNPRGDFQDDRFGREPAGEQGDPFGQEATGRFEPPSLPPEPGDVKVAGEPTMVARTPAWAEAETGFLDSGWSGQEPAQESRRGRGRRKQQKDPDRLDAPSGGGRGKLALLSVAAVVVVLGGTVAGVKMMSSPGAEASCPGGKCAAVQGSSQPGPQASEPAVEEESEPLEEDEATPEEDPTEEESRPEPTRANTQAPAPRRTATPTPKPTRTKSKAPAEDLIDEPTVEISEEEVTQEPTDTPLDVDNGSIPTQGVPQPEDTPPSSDTGSSRRPLSGGASSVNVQFNVDRQRLTGYTATMSVTNDSRKTLSVFTLSMPVKGKVLDVEGADWTQDGNLLILDMTTPIATGATADLTISATGRAGAPKSCGLVGGECAVA</sequence>
<reference evidence="4" key="1">
    <citation type="journal article" date="2019" name="Int. J. Syst. Evol. Microbiol.">
        <title>The Global Catalogue of Microorganisms (GCM) 10K type strain sequencing project: providing services to taxonomists for standard genome sequencing and annotation.</title>
        <authorList>
            <consortium name="The Broad Institute Genomics Platform"/>
            <consortium name="The Broad Institute Genome Sequencing Center for Infectious Disease"/>
            <person name="Wu L."/>
            <person name="Ma J."/>
        </authorList>
    </citation>
    <scope>NUCLEOTIDE SEQUENCE [LARGE SCALE GENOMIC DNA]</scope>
    <source>
        <strain evidence="4">CGMCC 4.7106</strain>
    </source>
</reference>
<accession>A0ABW1BS04</accession>
<evidence type="ECO:0000259" key="2">
    <source>
        <dbReference type="SMART" id="SM00637"/>
    </source>
</evidence>
<gene>
    <name evidence="3" type="ORF">ACFPUY_13115</name>
</gene>
<feature type="compositionally biased region" description="Acidic residues" evidence="1">
    <location>
        <begin position="318"/>
        <end position="339"/>
    </location>
</feature>
<protein>
    <recommendedName>
        <fullName evidence="2">CBM2 domain-containing protein</fullName>
    </recommendedName>
</protein>
<feature type="region of interest" description="Disordered" evidence="1">
    <location>
        <begin position="287"/>
        <end position="440"/>
    </location>
</feature>
<comment type="caution">
    <text evidence="3">The sequence shown here is derived from an EMBL/GenBank/DDBJ whole genome shotgun (WGS) entry which is preliminary data.</text>
</comment>
<evidence type="ECO:0000313" key="4">
    <source>
        <dbReference type="Proteomes" id="UP001596096"/>
    </source>
</evidence>
<dbReference type="RefSeq" id="WP_219543713.1">
    <property type="nucleotide sequence ID" value="NZ_JAHKRN010000005.1"/>
</dbReference>
<evidence type="ECO:0000313" key="3">
    <source>
        <dbReference type="EMBL" id="MFC5816031.1"/>
    </source>
</evidence>
<dbReference type="SMART" id="SM00637">
    <property type="entry name" value="CBD_II"/>
    <property type="match status" value="1"/>
</dbReference>
<feature type="domain" description="CBM2" evidence="2">
    <location>
        <begin position="438"/>
        <end position="531"/>
    </location>
</feature>
<feature type="compositionally biased region" description="Polar residues" evidence="1">
    <location>
        <begin position="419"/>
        <end position="440"/>
    </location>
</feature>
<keyword evidence="4" id="KW-1185">Reference proteome</keyword>